<keyword evidence="1" id="KW-0472">Membrane</keyword>
<proteinExistence type="predicted"/>
<feature type="transmembrane region" description="Helical" evidence="1">
    <location>
        <begin position="27"/>
        <end position="54"/>
    </location>
</feature>
<keyword evidence="1" id="KW-0812">Transmembrane</keyword>
<organism evidence="2 3">
    <name type="scientific">Aspergillus taichungensis</name>
    <dbReference type="NCBI Taxonomy" id="482145"/>
    <lineage>
        <taxon>Eukaryota</taxon>
        <taxon>Fungi</taxon>
        <taxon>Dikarya</taxon>
        <taxon>Ascomycota</taxon>
        <taxon>Pezizomycotina</taxon>
        <taxon>Eurotiomycetes</taxon>
        <taxon>Eurotiomycetidae</taxon>
        <taxon>Eurotiales</taxon>
        <taxon>Aspergillaceae</taxon>
        <taxon>Aspergillus</taxon>
        <taxon>Aspergillus subgen. Circumdati</taxon>
    </lineage>
</organism>
<name>A0A2J5HTP2_9EURO</name>
<reference evidence="3" key="1">
    <citation type="submission" date="2017-12" db="EMBL/GenBank/DDBJ databases">
        <authorList>
            <consortium name="DOE Joint Genome Institute"/>
            <person name="Mondo S.J."/>
            <person name="Kjaerbolling I."/>
            <person name="Vesth T.C."/>
            <person name="Frisvad J.C."/>
            <person name="Nybo J.L."/>
            <person name="Theobald S."/>
            <person name="Kuo A."/>
            <person name="Bowyer P."/>
            <person name="Matsuda Y."/>
            <person name="Lyhne E.K."/>
            <person name="Kogle M.E."/>
            <person name="Clum A."/>
            <person name="Lipzen A."/>
            <person name="Salamov A."/>
            <person name="Ngan C.Y."/>
            <person name="Daum C."/>
            <person name="Chiniquy J."/>
            <person name="Barry K."/>
            <person name="LaButti K."/>
            <person name="Haridas S."/>
            <person name="Simmons B.A."/>
            <person name="Magnuson J.K."/>
            <person name="Mortensen U.H."/>
            <person name="Larsen T.O."/>
            <person name="Grigoriev I.V."/>
            <person name="Baker S.E."/>
            <person name="Andersen M.R."/>
            <person name="Nordberg H.P."/>
            <person name="Cantor M.N."/>
            <person name="Hua S.X."/>
        </authorList>
    </citation>
    <scope>NUCLEOTIDE SEQUENCE [LARGE SCALE GENOMIC DNA]</scope>
    <source>
        <strain evidence="3">IBT 19404</strain>
    </source>
</reference>
<dbReference type="AlphaFoldDB" id="A0A2J5HTP2"/>
<accession>A0A2J5HTP2</accession>
<dbReference type="Proteomes" id="UP000235023">
    <property type="component" value="Unassembled WGS sequence"/>
</dbReference>
<keyword evidence="3" id="KW-1185">Reference proteome</keyword>
<dbReference type="OrthoDB" id="10590948at2759"/>
<gene>
    <name evidence="2" type="ORF">BDW42DRAFT_106992</name>
</gene>
<evidence type="ECO:0000313" key="3">
    <source>
        <dbReference type="Proteomes" id="UP000235023"/>
    </source>
</evidence>
<keyword evidence="1" id="KW-1133">Transmembrane helix</keyword>
<feature type="transmembrane region" description="Helical" evidence="1">
    <location>
        <begin position="66"/>
        <end position="83"/>
    </location>
</feature>
<sequence length="89" mass="10672">MDRYADEFVSGVRWLYRGFTKSSLISFFHFIFICLFLLFVPFFNPFSFVALLLIYDRRLAFRIRGAFLACLLHVCLHCNSFYINNVSWH</sequence>
<dbReference type="EMBL" id="KZ559544">
    <property type="protein sequence ID" value="PLN80734.1"/>
    <property type="molecule type" value="Genomic_DNA"/>
</dbReference>
<protein>
    <submittedName>
        <fullName evidence="2">Uncharacterized protein</fullName>
    </submittedName>
</protein>
<evidence type="ECO:0000256" key="1">
    <source>
        <dbReference type="SAM" id="Phobius"/>
    </source>
</evidence>
<evidence type="ECO:0000313" key="2">
    <source>
        <dbReference type="EMBL" id="PLN80734.1"/>
    </source>
</evidence>